<dbReference type="FunFam" id="3.40.50.300:FF:000913">
    <property type="entry name" value="ABC multidrug transporter SitT"/>
    <property type="match status" value="1"/>
</dbReference>
<feature type="domain" description="ABC transporter" evidence="10">
    <location>
        <begin position="370"/>
        <end position="625"/>
    </location>
</feature>
<dbReference type="Pfam" id="PF00664">
    <property type="entry name" value="ABC_membrane"/>
    <property type="match status" value="2"/>
</dbReference>
<evidence type="ECO:0000256" key="1">
    <source>
        <dbReference type="ARBA" id="ARBA00004141"/>
    </source>
</evidence>
<comment type="subcellular location">
    <subcellularLocation>
        <location evidence="1">Membrane</location>
        <topology evidence="1">Multi-pass membrane protein</topology>
    </subcellularLocation>
</comment>
<feature type="transmembrane region" description="Helical" evidence="9">
    <location>
        <begin position="832"/>
        <end position="855"/>
    </location>
</feature>
<dbReference type="InterPro" id="IPR027417">
    <property type="entry name" value="P-loop_NTPase"/>
</dbReference>
<dbReference type="PROSITE" id="PS50893">
    <property type="entry name" value="ABC_TRANSPORTER_2"/>
    <property type="match status" value="2"/>
</dbReference>
<keyword evidence="4" id="KW-0547">Nucleotide-binding</keyword>
<sequence length="1293" mass="140911">MALMAVLTAWSAGIRKWTLSAIVSWKLFIRVLSYSTPADRVLLIASTVASVCAGSTLPLMNIIFARLVKTFNIRASVSPYETPAPFMSVIDEYVLYILYLFIGRYFLAYLAIFGFRVTSLRTSAAIRLHYLECLFQQPISTLDSLPPGQTSAIITITANILQLGISERLSSLIQAIAVIAVALLIGCIYSWELTLVTASGLVIIIVWYSITTPLVVKRYAAIQEVEREASGVAAETLMGIRMVAACGAEKKMSSKCDKLIDQVSVMSKGSSPLLAVQHSPVFFVIFATFALCFWYAVKLYINLEFASVEALVVVLMSIMTMIAHFSAISVPLNAASNALNAASIFFKIIDAPKPVTSGLIGTAISLDEDLTLTDIDFAYPTRHDVRVLQGFNVRIPAGKTTAIVGPSGSGKSTIVALISRWYELGGIDPISNYLRRGEVKIGDISLSRIDLHWWRAQLGLVQQDPFLFNDTIFKNVEYGLVGTEHEFATDEIKRALIERACKDAYAEEFIHNLPEGYSTSVGEVGLQLSGGQRQRIAIARAIVRNPSILIFDEATSALDVTSERIVQAALAKASHGRTTIVVAHRLSTIKLADQIVVVAKGQATQVGTHDSLLEEVGGAYWKLVNAQKLATTSGKPRDDSISTNDGDDTSSAIQEKECLDTQIERQSSGQLVSLPLKETDAKVDVVQSTEPAVKPAKGIMTSFAMLLLEQKQNWSSYVLILVAAAGAGSSSPIQAYLFARLISGFSYWGEALVAATSLLCLMLVVVAIGVGLSYLVLGWVSNTASAHTVSHYRREYFRNIISKRVGFFDDPDHSSGLLTARIATDPTQLQQLLGLNMAMVMISIFNLIGCIAIAVTFHWKFGLVVIASSLPIILAGGWYRVRHEIRFEARNNTVFAESARYATEAIGAIRTVASLTIESTVCHKYETMLKDHVAKSWNESRISCAAFALSDSLVLLCMAFSLWYGGTLLATGELQSFSFLVVYLAIIQGSLAAGQWLSFGPNFAQVSAAASRIRAMRPTNMEEKDATCGGLICPERPIPFSRVPGKGAAIEFRNVRFRYPTRDVPVLRNVSMKVKAGQFAAIVGSSGAGKTSIISLLERFYDPQGGLILYNDQDIASIPMHMMRKRMSLVAQEASIFRGTIRENVLLGVSDDSEVNDEALHKACKDAGIHDFISSLPEGYETDVGRSGVSLSGGQRQRLSIARALIRNPSVLLLDEATSSLDSETEKEVQKVFEETGKARTMIVVAHRLSTVQNADIIFVMHEGSIFETGSHKSLLAKKGIYWHMCEAQALGV</sequence>
<feature type="transmembrane region" description="Helical" evidence="9">
    <location>
        <begin position="273"/>
        <end position="296"/>
    </location>
</feature>
<dbReference type="Proteomes" id="UP000663193">
    <property type="component" value="Chromosome 18"/>
</dbReference>
<evidence type="ECO:0000256" key="4">
    <source>
        <dbReference type="ARBA" id="ARBA00022741"/>
    </source>
</evidence>
<dbReference type="InterPro" id="IPR003439">
    <property type="entry name" value="ABC_transporter-like_ATP-bd"/>
</dbReference>
<dbReference type="Gene3D" id="1.20.1560.10">
    <property type="entry name" value="ABC transporter type 1, transmembrane domain"/>
    <property type="match status" value="1"/>
</dbReference>
<organism evidence="12 13">
    <name type="scientific">Phaeosphaeria nodorum (strain SN15 / ATCC MYA-4574 / FGSC 10173)</name>
    <name type="common">Glume blotch fungus</name>
    <name type="synonym">Parastagonospora nodorum</name>
    <dbReference type="NCBI Taxonomy" id="321614"/>
    <lineage>
        <taxon>Eukaryota</taxon>
        <taxon>Fungi</taxon>
        <taxon>Dikarya</taxon>
        <taxon>Ascomycota</taxon>
        <taxon>Pezizomycotina</taxon>
        <taxon>Dothideomycetes</taxon>
        <taxon>Pleosporomycetidae</taxon>
        <taxon>Pleosporales</taxon>
        <taxon>Pleosporineae</taxon>
        <taxon>Phaeosphaeriaceae</taxon>
        <taxon>Parastagonospora</taxon>
    </lineage>
</organism>
<dbReference type="FunFam" id="3.40.50.300:FF:001578">
    <property type="entry name" value="Multidrug resistance protein"/>
    <property type="match status" value="1"/>
</dbReference>
<dbReference type="GO" id="GO:0140359">
    <property type="term" value="F:ABC-type transporter activity"/>
    <property type="evidence" value="ECO:0007669"/>
    <property type="project" value="InterPro"/>
</dbReference>
<keyword evidence="5" id="KW-0067">ATP-binding</keyword>
<dbReference type="OrthoDB" id="6500128at2759"/>
<dbReference type="EMBL" id="CP069040">
    <property type="protein sequence ID" value="QRD05150.1"/>
    <property type="molecule type" value="Genomic_DNA"/>
</dbReference>
<dbReference type="PROSITE" id="PS50929">
    <property type="entry name" value="ABC_TM1F"/>
    <property type="match status" value="2"/>
</dbReference>
<feature type="transmembrane region" description="Helical" evidence="9">
    <location>
        <begin position="93"/>
        <end position="115"/>
    </location>
</feature>
<dbReference type="InterPro" id="IPR036640">
    <property type="entry name" value="ABC1_TM_sf"/>
</dbReference>
<feature type="compositionally biased region" description="Polar residues" evidence="8">
    <location>
        <begin position="641"/>
        <end position="651"/>
    </location>
</feature>
<dbReference type="InterPro" id="IPR017871">
    <property type="entry name" value="ABC_transporter-like_CS"/>
</dbReference>
<feature type="domain" description="ABC transmembrane type-1" evidence="11">
    <location>
        <begin position="718"/>
        <end position="1005"/>
    </location>
</feature>
<feature type="transmembrane region" description="Helical" evidence="9">
    <location>
        <begin position="197"/>
        <end position="216"/>
    </location>
</feature>
<feature type="domain" description="ABC transmembrane type-1" evidence="11">
    <location>
        <begin position="44"/>
        <end position="337"/>
    </location>
</feature>
<feature type="transmembrane region" description="Helical" evidence="9">
    <location>
        <begin position="172"/>
        <end position="191"/>
    </location>
</feature>
<evidence type="ECO:0000256" key="3">
    <source>
        <dbReference type="ARBA" id="ARBA00022692"/>
    </source>
</evidence>
<dbReference type="GO" id="GO:0005524">
    <property type="term" value="F:ATP binding"/>
    <property type="evidence" value="ECO:0007669"/>
    <property type="project" value="UniProtKB-KW"/>
</dbReference>
<keyword evidence="13" id="KW-1185">Reference proteome</keyword>
<dbReference type="Gene3D" id="3.40.50.300">
    <property type="entry name" value="P-loop containing nucleotide triphosphate hydrolases"/>
    <property type="match status" value="2"/>
</dbReference>
<feature type="transmembrane region" description="Helical" evidence="9">
    <location>
        <begin position="41"/>
        <end position="64"/>
    </location>
</feature>
<evidence type="ECO:0000256" key="6">
    <source>
        <dbReference type="ARBA" id="ARBA00022989"/>
    </source>
</evidence>
<accession>A0A7U2I7L8</accession>
<evidence type="ECO:0000256" key="9">
    <source>
        <dbReference type="SAM" id="Phobius"/>
    </source>
</evidence>
<dbReference type="CDD" id="cd18577">
    <property type="entry name" value="ABC_6TM_Pgp_ABCB1_D1_like"/>
    <property type="match status" value="1"/>
</dbReference>
<feature type="region of interest" description="Disordered" evidence="8">
    <location>
        <begin position="632"/>
        <end position="651"/>
    </location>
</feature>
<feature type="transmembrane region" description="Helical" evidence="9">
    <location>
        <begin position="944"/>
        <end position="965"/>
    </location>
</feature>
<dbReference type="Pfam" id="PF00005">
    <property type="entry name" value="ABC_tran"/>
    <property type="match status" value="2"/>
</dbReference>
<keyword evidence="7 9" id="KW-0472">Membrane</keyword>
<evidence type="ECO:0000313" key="12">
    <source>
        <dbReference type="EMBL" id="QRD05150.1"/>
    </source>
</evidence>
<feature type="transmembrane region" description="Helical" evidence="9">
    <location>
        <begin position="861"/>
        <end position="881"/>
    </location>
</feature>
<comment type="similarity">
    <text evidence="2">Belongs to the ABC transporter superfamily. ABCB family. Multidrug resistance exporter (TC 3.A.1.201) subfamily.</text>
</comment>
<protein>
    <submittedName>
        <fullName evidence="12">Uncharacterized protein</fullName>
    </submittedName>
</protein>
<evidence type="ECO:0000313" key="13">
    <source>
        <dbReference type="Proteomes" id="UP000663193"/>
    </source>
</evidence>
<dbReference type="SUPFAM" id="SSF52540">
    <property type="entry name" value="P-loop containing nucleoside triphosphate hydrolases"/>
    <property type="match status" value="2"/>
</dbReference>
<evidence type="ECO:0000256" key="5">
    <source>
        <dbReference type="ARBA" id="ARBA00022840"/>
    </source>
</evidence>
<dbReference type="PROSITE" id="PS00211">
    <property type="entry name" value="ABC_TRANSPORTER_1"/>
    <property type="match status" value="2"/>
</dbReference>
<evidence type="ECO:0000256" key="8">
    <source>
        <dbReference type="SAM" id="MobiDB-lite"/>
    </source>
</evidence>
<keyword evidence="6 9" id="KW-1133">Transmembrane helix</keyword>
<dbReference type="PANTHER" id="PTHR43394:SF18">
    <property type="entry name" value="ABC TRANSPORTER B FAMILY MEMBER 11-LIKE"/>
    <property type="match status" value="1"/>
</dbReference>
<name>A0A7U2I7L8_PHANO</name>
<proteinExistence type="inferred from homology"/>
<gene>
    <name evidence="12" type="ORF">JI435_307470</name>
</gene>
<dbReference type="InterPro" id="IPR003593">
    <property type="entry name" value="AAA+_ATPase"/>
</dbReference>
<dbReference type="PANTHER" id="PTHR43394">
    <property type="entry name" value="ATP-DEPENDENT PERMEASE MDL1, MITOCHONDRIAL"/>
    <property type="match status" value="1"/>
</dbReference>
<dbReference type="InterPro" id="IPR011527">
    <property type="entry name" value="ABC1_TM_dom"/>
</dbReference>
<dbReference type="InterPro" id="IPR039421">
    <property type="entry name" value="Type_1_exporter"/>
</dbReference>
<feature type="transmembrane region" description="Helical" evidence="9">
    <location>
        <begin position="717"/>
        <end position="739"/>
    </location>
</feature>
<evidence type="ECO:0000259" key="11">
    <source>
        <dbReference type="PROSITE" id="PS50929"/>
    </source>
</evidence>
<dbReference type="SUPFAM" id="SSF90123">
    <property type="entry name" value="ABC transporter transmembrane region"/>
    <property type="match status" value="2"/>
</dbReference>
<reference evidence="13" key="1">
    <citation type="journal article" date="2021" name="BMC Genomics">
        <title>Chromosome-level genome assembly and manually-curated proteome of model necrotroph Parastagonospora nodorum Sn15 reveals a genome-wide trove of candidate effector homologs, and redundancy of virulence-related functions within an accessory chromosome.</title>
        <authorList>
            <person name="Bertazzoni S."/>
            <person name="Jones D.A.B."/>
            <person name="Phan H.T."/>
            <person name="Tan K.-C."/>
            <person name="Hane J.K."/>
        </authorList>
    </citation>
    <scope>NUCLEOTIDE SEQUENCE [LARGE SCALE GENOMIC DNA]</scope>
    <source>
        <strain evidence="13">SN15 / ATCC MYA-4574 / FGSC 10173)</strain>
    </source>
</reference>
<feature type="transmembrane region" description="Helical" evidence="9">
    <location>
        <begin position="977"/>
        <end position="997"/>
    </location>
</feature>
<evidence type="ECO:0000259" key="10">
    <source>
        <dbReference type="PROSITE" id="PS50893"/>
    </source>
</evidence>
<evidence type="ECO:0000256" key="7">
    <source>
        <dbReference type="ARBA" id="ARBA00023136"/>
    </source>
</evidence>
<dbReference type="GO" id="GO:0016020">
    <property type="term" value="C:membrane"/>
    <property type="evidence" value="ECO:0007669"/>
    <property type="project" value="UniProtKB-SubCell"/>
</dbReference>
<dbReference type="SMART" id="SM00382">
    <property type="entry name" value="AAA"/>
    <property type="match status" value="2"/>
</dbReference>
<keyword evidence="3 9" id="KW-0812">Transmembrane</keyword>
<feature type="domain" description="ABC transporter" evidence="10">
    <location>
        <begin position="1050"/>
        <end position="1288"/>
    </location>
</feature>
<feature type="transmembrane region" description="Helical" evidence="9">
    <location>
        <begin position="751"/>
        <end position="777"/>
    </location>
</feature>
<dbReference type="VEuPathDB" id="FungiDB:JI435_307470"/>
<feature type="transmembrane region" description="Helical" evidence="9">
    <location>
        <begin position="308"/>
        <end position="330"/>
    </location>
</feature>
<evidence type="ECO:0000256" key="2">
    <source>
        <dbReference type="ARBA" id="ARBA00007577"/>
    </source>
</evidence>
<dbReference type="GO" id="GO:0016887">
    <property type="term" value="F:ATP hydrolysis activity"/>
    <property type="evidence" value="ECO:0007669"/>
    <property type="project" value="InterPro"/>
</dbReference>
<dbReference type="CDD" id="cd18578">
    <property type="entry name" value="ABC_6TM_Pgp_ABCB1_D2_like"/>
    <property type="match status" value="1"/>
</dbReference>